<keyword evidence="6" id="KW-1185">Reference proteome</keyword>
<dbReference type="InterPro" id="IPR029047">
    <property type="entry name" value="HSP70_peptide-bd_sf"/>
</dbReference>
<dbReference type="SUPFAM" id="SSF53067">
    <property type="entry name" value="Actin-like ATPase domain"/>
    <property type="match status" value="2"/>
</dbReference>
<dbReference type="Gene3D" id="3.90.640.10">
    <property type="entry name" value="Actin, Chain A, domain 4"/>
    <property type="match status" value="1"/>
</dbReference>
<evidence type="ECO:0000313" key="5">
    <source>
        <dbReference type="EMBL" id="BDQ33403.1"/>
    </source>
</evidence>
<dbReference type="InterPro" id="IPR043129">
    <property type="entry name" value="ATPase_NBD"/>
</dbReference>
<dbReference type="CDD" id="cd24029">
    <property type="entry name" value="ASKHA_NBD_HSP70_DnaK_HscA_HscC"/>
    <property type="match status" value="1"/>
</dbReference>
<keyword evidence="3 4" id="KW-0067">ATP-binding</keyword>
<keyword evidence="2 4" id="KW-0547">Nucleotide-binding</keyword>
<dbReference type="Gene3D" id="2.60.34.10">
    <property type="entry name" value="Substrate Binding Domain Of DNAk, Chain A, domain 1"/>
    <property type="match status" value="1"/>
</dbReference>
<dbReference type="Proteomes" id="UP001061361">
    <property type="component" value="Chromosome"/>
</dbReference>
<dbReference type="PROSITE" id="PS01036">
    <property type="entry name" value="HSP70_3"/>
    <property type="match status" value="1"/>
</dbReference>
<sequence length="504" mass="54902">MGNIVGIDLGTTYSAIGVLDETGRPSIMSIESENSNIMPSIVLFEGQDKVVTGVEAQSMFGFGNTNVFGRFKREMGNDVSYQVNGQTITPTSLSSFILKRLKDEAEAKIGPIDEAVVTIPANFSNEAREATLEAARLAGLNVKNIINEPTAAAMYYAFHQGEELAGTYAVYDLGGGTFDVSIIRVKGQDTEVLASEGVNRLGGDDFDKKLMELVRSKVLETTGESPDEENFTSIVAEEMKKSLSRKEQTRRRVWNSVGKAVNIEISRDEFQKSISSLVAQTEMLCESVLEQAGLSSTDLAGVFLVGGSTRVPIIKESAKRVFGMDPTSIVNPDEAVALGAALYAGYRADIANLNPVQKQSVDQIKLQEISNHYFGCISIAYDPERDQERLNNTIILEKGQKLPCSQTHPFYTIGDGQTSVHCQVTQSATPETDPRFVKIIWEGNLDLPEGRPAGQEVQVTFSYDLNQVMKCSFKDAATGHQQNVELSTAKNSTSGVDINAFLVE</sequence>
<gene>
    <name evidence="5" type="ORF">JCM14722_09450</name>
</gene>
<dbReference type="InterPro" id="IPR013126">
    <property type="entry name" value="Hsp_70_fam"/>
</dbReference>
<dbReference type="Pfam" id="PF00012">
    <property type="entry name" value="HSP70"/>
    <property type="match status" value="1"/>
</dbReference>
<evidence type="ECO:0000256" key="1">
    <source>
        <dbReference type="ARBA" id="ARBA00007381"/>
    </source>
</evidence>
<protein>
    <submittedName>
        <fullName evidence="5">Molecular chaperone DnaK</fullName>
    </submittedName>
</protein>
<dbReference type="EMBL" id="AP026708">
    <property type="protein sequence ID" value="BDQ33403.1"/>
    <property type="molecule type" value="Genomic_DNA"/>
</dbReference>
<name>A0ABN6RUL5_9BACT</name>
<dbReference type="SUPFAM" id="SSF100920">
    <property type="entry name" value="Heat shock protein 70kD (HSP70), peptide-binding domain"/>
    <property type="match status" value="1"/>
</dbReference>
<evidence type="ECO:0000256" key="3">
    <source>
        <dbReference type="ARBA" id="ARBA00022840"/>
    </source>
</evidence>
<evidence type="ECO:0000256" key="4">
    <source>
        <dbReference type="RuleBase" id="RU003322"/>
    </source>
</evidence>
<dbReference type="PROSITE" id="PS00297">
    <property type="entry name" value="HSP70_1"/>
    <property type="match status" value="1"/>
</dbReference>
<dbReference type="PANTHER" id="PTHR19375">
    <property type="entry name" value="HEAT SHOCK PROTEIN 70KDA"/>
    <property type="match status" value="1"/>
</dbReference>
<comment type="similarity">
    <text evidence="1 4">Belongs to the heat shock protein 70 family.</text>
</comment>
<dbReference type="PRINTS" id="PR00301">
    <property type="entry name" value="HEATSHOCK70"/>
</dbReference>
<dbReference type="Gene3D" id="3.30.420.40">
    <property type="match status" value="2"/>
</dbReference>
<organism evidence="5 6">
    <name type="scientific">Pseudodesulfovibrio portus</name>
    <dbReference type="NCBI Taxonomy" id="231439"/>
    <lineage>
        <taxon>Bacteria</taxon>
        <taxon>Pseudomonadati</taxon>
        <taxon>Thermodesulfobacteriota</taxon>
        <taxon>Desulfovibrionia</taxon>
        <taxon>Desulfovibrionales</taxon>
        <taxon>Desulfovibrionaceae</taxon>
    </lineage>
</organism>
<dbReference type="InterPro" id="IPR018181">
    <property type="entry name" value="Heat_shock_70_CS"/>
</dbReference>
<proteinExistence type="inferred from homology"/>
<accession>A0ABN6RUL5</accession>
<dbReference type="RefSeq" id="WP_264983460.1">
    <property type="nucleotide sequence ID" value="NZ_AP026708.1"/>
</dbReference>
<reference evidence="5" key="1">
    <citation type="submission" date="2022-08" db="EMBL/GenBank/DDBJ databases">
        <title>Genome Sequence of the sulphate-reducing bacterium, Pseudodesulfovibrio portus JCM14722.</title>
        <authorList>
            <person name="Kondo R."/>
            <person name="Kataoka T."/>
        </authorList>
    </citation>
    <scope>NUCLEOTIDE SEQUENCE</scope>
    <source>
        <strain evidence="5">JCM 14722</strain>
    </source>
</reference>
<evidence type="ECO:0000256" key="2">
    <source>
        <dbReference type="ARBA" id="ARBA00022741"/>
    </source>
</evidence>
<dbReference type="PROSITE" id="PS00329">
    <property type="entry name" value="HSP70_2"/>
    <property type="match status" value="1"/>
</dbReference>
<evidence type="ECO:0000313" key="6">
    <source>
        <dbReference type="Proteomes" id="UP001061361"/>
    </source>
</evidence>